<comment type="similarity">
    <text evidence="8">Belongs to the KAE1 / TsaD family.</text>
</comment>
<dbReference type="GO" id="GO:0002949">
    <property type="term" value="P:tRNA threonylcarbamoyladenosine modification"/>
    <property type="evidence" value="ECO:0007669"/>
    <property type="project" value="UniProtKB-UniRule"/>
</dbReference>
<dbReference type="GO" id="GO:0061711">
    <property type="term" value="F:tRNA N(6)-L-threonylcarbamoyladenine synthase activity"/>
    <property type="evidence" value="ECO:0007669"/>
    <property type="project" value="UniProtKB-EC"/>
</dbReference>
<dbReference type="EC" id="2.3.1.234" evidence="8"/>
<comment type="subcellular location">
    <subcellularLocation>
        <location evidence="8">Cytoplasm</location>
    </subcellularLocation>
</comment>
<keyword evidence="4 8" id="KW-0479">Metal-binding</keyword>
<keyword evidence="6 8" id="KW-0012">Acyltransferase</keyword>
<keyword evidence="5 8" id="KW-0408">Iron</keyword>
<dbReference type="FunFam" id="3.30.420.40:FF:000012">
    <property type="entry name" value="tRNA N6-adenosine threonylcarbamoyltransferase"/>
    <property type="match status" value="1"/>
</dbReference>
<dbReference type="GO" id="GO:0005737">
    <property type="term" value="C:cytoplasm"/>
    <property type="evidence" value="ECO:0007669"/>
    <property type="project" value="UniProtKB-SubCell"/>
</dbReference>
<feature type="binding site" evidence="8">
    <location>
        <position position="174"/>
    </location>
    <ligand>
        <name>substrate</name>
    </ligand>
</feature>
<dbReference type="NCBIfam" id="TIGR03723">
    <property type="entry name" value="T6A_TsaD_YgjD"/>
    <property type="match status" value="1"/>
</dbReference>
<feature type="domain" description="Gcp-like" evidence="9">
    <location>
        <begin position="29"/>
        <end position="328"/>
    </location>
</feature>
<dbReference type="InterPro" id="IPR043129">
    <property type="entry name" value="ATPase_NBD"/>
</dbReference>
<gene>
    <name evidence="8 10" type="primary">tsaD</name>
    <name evidence="10" type="ORF">CUN49_05065</name>
</gene>
<name>A0A2M8PG45_9CHLR</name>
<dbReference type="InterPro" id="IPR017861">
    <property type="entry name" value="KAE1/TsaD"/>
</dbReference>
<feature type="binding site" evidence="8">
    <location>
        <position position="297"/>
    </location>
    <ligand>
        <name>substrate</name>
    </ligand>
</feature>
<accession>A0A2M8PG45</accession>
<evidence type="ECO:0000256" key="7">
    <source>
        <dbReference type="ARBA" id="ARBA00048117"/>
    </source>
</evidence>
<dbReference type="AlphaFoldDB" id="A0A2M8PG45"/>
<evidence type="ECO:0000256" key="4">
    <source>
        <dbReference type="ARBA" id="ARBA00022723"/>
    </source>
</evidence>
<evidence type="ECO:0000256" key="3">
    <source>
        <dbReference type="ARBA" id="ARBA00022694"/>
    </source>
</evidence>
<dbReference type="PANTHER" id="PTHR11735:SF6">
    <property type="entry name" value="TRNA N6-ADENOSINE THREONYLCARBAMOYLTRANSFERASE, MITOCHONDRIAL"/>
    <property type="match status" value="1"/>
</dbReference>
<dbReference type="Gene3D" id="3.30.420.40">
    <property type="match status" value="2"/>
</dbReference>
<dbReference type="InterPro" id="IPR000905">
    <property type="entry name" value="Gcp-like_dom"/>
</dbReference>
<keyword evidence="3 8" id="KW-0819">tRNA processing</keyword>
<comment type="cofactor">
    <cofactor evidence="8">
        <name>Fe(2+)</name>
        <dbReference type="ChEBI" id="CHEBI:29033"/>
    </cofactor>
    <text evidence="8">Binds 1 Fe(2+) ion per subunit.</text>
</comment>
<feature type="binding site" evidence="8">
    <location>
        <position position="187"/>
    </location>
    <ligand>
        <name>substrate</name>
    </ligand>
</feature>
<dbReference type="PANTHER" id="PTHR11735">
    <property type="entry name" value="TRNA N6-ADENOSINE THREONYLCARBAMOYLTRANSFERASE"/>
    <property type="match status" value="1"/>
</dbReference>
<comment type="catalytic activity">
    <reaction evidence="7 8">
        <text>L-threonylcarbamoyladenylate + adenosine(37) in tRNA = N(6)-L-threonylcarbamoyladenosine(37) in tRNA + AMP + H(+)</text>
        <dbReference type="Rhea" id="RHEA:37059"/>
        <dbReference type="Rhea" id="RHEA-COMP:10162"/>
        <dbReference type="Rhea" id="RHEA-COMP:10163"/>
        <dbReference type="ChEBI" id="CHEBI:15378"/>
        <dbReference type="ChEBI" id="CHEBI:73682"/>
        <dbReference type="ChEBI" id="CHEBI:74411"/>
        <dbReference type="ChEBI" id="CHEBI:74418"/>
        <dbReference type="ChEBI" id="CHEBI:456215"/>
        <dbReference type="EC" id="2.3.1.234"/>
    </reaction>
</comment>
<protein>
    <recommendedName>
        <fullName evidence="8">tRNA N6-adenosine threonylcarbamoyltransferase</fullName>
        <ecNumber evidence="8">2.3.1.234</ecNumber>
    </recommendedName>
    <alternativeName>
        <fullName evidence="8">N6-L-threonylcarbamoyladenine synthase</fullName>
        <shortName evidence="8">t(6)A synthase</shortName>
    </alternativeName>
    <alternativeName>
        <fullName evidence="8">t(6)A37 threonylcarbamoyladenosine biosynthesis protein TsaD</fullName>
    </alternativeName>
    <alternativeName>
        <fullName evidence="8">tRNA threonylcarbamoyladenosine biosynthesis protein TsaD</fullName>
    </alternativeName>
</protein>
<organism evidence="10 11">
    <name type="scientific">Candidatus Thermofonsia Clade 1 bacterium</name>
    <dbReference type="NCBI Taxonomy" id="2364210"/>
    <lineage>
        <taxon>Bacteria</taxon>
        <taxon>Bacillati</taxon>
        <taxon>Chloroflexota</taxon>
        <taxon>Candidatus Thermofontia</taxon>
        <taxon>Candidatus Thermofonsia Clade 1</taxon>
    </lineage>
</organism>
<dbReference type="GO" id="GO:0005506">
    <property type="term" value="F:iron ion binding"/>
    <property type="evidence" value="ECO:0007669"/>
    <property type="project" value="UniProtKB-UniRule"/>
</dbReference>
<evidence type="ECO:0000256" key="5">
    <source>
        <dbReference type="ARBA" id="ARBA00023004"/>
    </source>
</evidence>
<dbReference type="FunFam" id="3.30.420.40:FF:000040">
    <property type="entry name" value="tRNA N6-adenosine threonylcarbamoyltransferase"/>
    <property type="match status" value="1"/>
</dbReference>
<feature type="binding site" evidence="8">
    <location>
        <position position="116"/>
    </location>
    <ligand>
        <name>Fe cation</name>
        <dbReference type="ChEBI" id="CHEBI:24875"/>
    </ligand>
</feature>
<feature type="binding site" evidence="8">
    <location>
        <position position="322"/>
    </location>
    <ligand>
        <name>Fe cation</name>
        <dbReference type="ChEBI" id="CHEBI:24875"/>
    </ligand>
</feature>
<feature type="binding site" evidence="8">
    <location>
        <position position="120"/>
    </location>
    <ligand>
        <name>Fe cation</name>
        <dbReference type="ChEBI" id="CHEBI:24875"/>
    </ligand>
</feature>
<feature type="binding site" evidence="8">
    <location>
        <begin position="141"/>
        <end position="145"/>
    </location>
    <ligand>
        <name>substrate</name>
    </ligand>
</feature>
<dbReference type="CDD" id="cd24133">
    <property type="entry name" value="ASKHA_NBD_TsaD_bac"/>
    <property type="match status" value="1"/>
</dbReference>
<comment type="function">
    <text evidence="8">Required for the formation of a threonylcarbamoyl group on adenosine at position 37 (t(6)A37) in tRNAs that read codons beginning with adenine. Is involved in the transfer of the threonylcarbamoyl moiety of threonylcarbamoyl-AMP (TC-AMP) to the N6 group of A37, together with TsaE and TsaB. TsaD likely plays a direct catalytic role in this reaction.</text>
</comment>
<comment type="caution">
    <text evidence="10">The sequence shown here is derived from an EMBL/GenBank/DDBJ whole genome shotgun (WGS) entry which is preliminary data.</text>
</comment>
<sequence>MTLIFGIETSCDETAAAVVEATADGRLRLRSNVVASQVEMHRKYGGVFPEVAARRHIETIHAVAREALEAAEVRPEALSAIAVTHGPGLAGSLLVGVNFAKGLALAWEKPLIGVNHLEGHIYSLWLSQHADSLRFPALCLLISGGHTELLLVRGHGAYVLLGSTLDDAVGEAFDKVARLLGLGYPGGPAIERAAREGDPRAYAFARADLGAERPYAFSFSGIKTAVMRAVQPQPTHGRRVRGEEALKADNLRPDVNIADVAASFQAAAIEMLIEPTLRAAQAHPVSAIWLAGGVSANAYLRAQLAARTDLPVYAPPLALCTDNAAMIAAAGYFRYSAGQRDSLSLDALPMLALA</sequence>
<evidence type="ECO:0000256" key="1">
    <source>
        <dbReference type="ARBA" id="ARBA00022490"/>
    </source>
</evidence>
<evidence type="ECO:0000256" key="8">
    <source>
        <dbReference type="HAMAP-Rule" id="MF_01445"/>
    </source>
</evidence>
<dbReference type="Proteomes" id="UP000229681">
    <property type="component" value="Unassembled WGS sequence"/>
</dbReference>
<dbReference type="NCBIfam" id="TIGR00329">
    <property type="entry name" value="gcp_kae1"/>
    <property type="match status" value="1"/>
</dbReference>
<dbReference type="PRINTS" id="PR00789">
    <property type="entry name" value="OSIALOPTASE"/>
</dbReference>
<evidence type="ECO:0000313" key="11">
    <source>
        <dbReference type="Proteomes" id="UP000229681"/>
    </source>
</evidence>
<reference evidence="10 11" key="1">
    <citation type="submission" date="2017-11" db="EMBL/GenBank/DDBJ databases">
        <title>Evolution of Phototrophy in the Chloroflexi Phylum Driven by Horizontal Gene Transfer.</title>
        <authorList>
            <person name="Ward L.M."/>
            <person name="Hemp J."/>
            <person name="Shih P.M."/>
            <person name="Mcglynn S.E."/>
            <person name="Fischer W."/>
        </authorList>
    </citation>
    <scope>NUCLEOTIDE SEQUENCE [LARGE SCALE GENOMIC DNA]</scope>
    <source>
        <strain evidence="10">JP3_13</strain>
    </source>
</reference>
<keyword evidence="2 8" id="KW-0808">Transferase</keyword>
<evidence type="ECO:0000256" key="2">
    <source>
        <dbReference type="ARBA" id="ARBA00022679"/>
    </source>
</evidence>
<dbReference type="InterPro" id="IPR022450">
    <property type="entry name" value="TsaD"/>
</dbReference>
<dbReference type="EMBL" id="PGTM01000048">
    <property type="protein sequence ID" value="PJF36513.1"/>
    <property type="molecule type" value="Genomic_DNA"/>
</dbReference>
<evidence type="ECO:0000256" key="6">
    <source>
        <dbReference type="ARBA" id="ARBA00023315"/>
    </source>
</evidence>
<feature type="binding site" evidence="8">
    <location>
        <position position="191"/>
    </location>
    <ligand>
        <name>substrate</name>
    </ligand>
</feature>
<evidence type="ECO:0000313" key="10">
    <source>
        <dbReference type="EMBL" id="PJF36513.1"/>
    </source>
</evidence>
<proteinExistence type="inferred from homology"/>
<keyword evidence="1 8" id="KW-0963">Cytoplasm</keyword>
<evidence type="ECO:0000259" key="9">
    <source>
        <dbReference type="Pfam" id="PF00814"/>
    </source>
</evidence>
<dbReference type="SUPFAM" id="SSF53067">
    <property type="entry name" value="Actin-like ATPase domain"/>
    <property type="match status" value="2"/>
</dbReference>
<dbReference type="Pfam" id="PF00814">
    <property type="entry name" value="TsaD"/>
    <property type="match status" value="1"/>
</dbReference>
<dbReference type="HAMAP" id="MF_01445">
    <property type="entry name" value="TsaD"/>
    <property type="match status" value="1"/>
</dbReference>